<feature type="repeat" description="TPR" evidence="3">
    <location>
        <begin position="69"/>
        <end position="102"/>
    </location>
</feature>
<evidence type="ECO:0000256" key="4">
    <source>
        <dbReference type="SAM" id="SignalP"/>
    </source>
</evidence>
<evidence type="ECO:0000256" key="2">
    <source>
        <dbReference type="ARBA" id="ARBA00022803"/>
    </source>
</evidence>
<dbReference type="Gene3D" id="1.25.40.10">
    <property type="entry name" value="Tetratricopeptide repeat domain"/>
    <property type="match status" value="1"/>
</dbReference>
<evidence type="ECO:0000256" key="1">
    <source>
        <dbReference type="ARBA" id="ARBA00022737"/>
    </source>
</evidence>
<dbReference type="Pfam" id="PF13181">
    <property type="entry name" value="TPR_8"/>
    <property type="match status" value="2"/>
</dbReference>
<keyword evidence="2 3" id="KW-0802">TPR repeat</keyword>
<proteinExistence type="predicted"/>
<accession>A0ABY4ZYN4</accession>
<protein>
    <recommendedName>
        <fullName evidence="7">TPR repeat-containing protein</fullName>
    </recommendedName>
</protein>
<feature type="signal peptide" evidence="4">
    <location>
        <begin position="1"/>
        <end position="19"/>
    </location>
</feature>
<gene>
    <name evidence="5" type="ORF">MZV50_09500</name>
</gene>
<evidence type="ECO:0008006" key="7">
    <source>
        <dbReference type="Google" id="ProtNLM"/>
    </source>
</evidence>
<dbReference type="EMBL" id="CP096040">
    <property type="protein sequence ID" value="USQ97744.1"/>
    <property type="molecule type" value="Genomic_DNA"/>
</dbReference>
<feature type="repeat" description="TPR" evidence="3">
    <location>
        <begin position="138"/>
        <end position="171"/>
    </location>
</feature>
<dbReference type="InterPro" id="IPR050498">
    <property type="entry name" value="Ycf3"/>
</dbReference>
<organism evidence="5 6">
    <name type="scientific">Caulobacter segnis</name>
    <dbReference type="NCBI Taxonomy" id="88688"/>
    <lineage>
        <taxon>Bacteria</taxon>
        <taxon>Pseudomonadati</taxon>
        <taxon>Pseudomonadota</taxon>
        <taxon>Alphaproteobacteria</taxon>
        <taxon>Caulobacterales</taxon>
        <taxon>Caulobacteraceae</taxon>
        <taxon>Caulobacter</taxon>
    </lineage>
</organism>
<evidence type="ECO:0000256" key="3">
    <source>
        <dbReference type="PROSITE-ProRule" id="PRU00339"/>
    </source>
</evidence>
<keyword evidence="1" id="KW-0677">Repeat</keyword>
<dbReference type="SUPFAM" id="SSF48452">
    <property type="entry name" value="TPR-like"/>
    <property type="match status" value="1"/>
</dbReference>
<dbReference type="InterPro" id="IPR011990">
    <property type="entry name" value="TPR-like_helical_dom_sf"/>
</dbReference>
<dbReference type="InterPro" id="IPR019734">
    <property type="entry name" value="TPR_rpt"/>
</dbReference>
<reference evidence="5 6" key="1">
    <citation type="submission" date="2022-04" db="EMBL/GenBank/DDBJ databases">
        <title>Genome sequence of soybean root-associated Caulobacter segnis RL271.</title>
        <authorList>
            <person name="Longley R."/>
            <person name="Bonito G."/>
            <person name="Trigodet F."/>
            <person name="Crosson S."/>
            <person name="Fiebig A."/>
        </authorList>
    </citation>
    <scope>NUCLEOTIDE SEQUENCE [LARGE SCALE GENOMIC DNA]</scope>
    <source>
        <strain evidence="5 6">RL271</strain>
    </source>
</reference>
<dbReference type="PROSITE" id="PS50005">
    <property type="entry name" value="TPR"/>
    <property type="match status" value="2"/>
</dbReference>
<sequence length="186" mass="19905">MTRAIPLAALGAAALLSFAGATEASTLIIGSGAAQECSDAALKGREDSRAVLACTTALEVETLNFRDRARTYVNRGVLQMRQRQFGAARADFDQASSIDPNLGEAYVNRGATFVGEERYGEGVEQIDKGLALGVKDPEKAFFNRGLANEGLGDLTAAYKDYSRASALKPDWVAPKTELARFTVKRP</sequence>
<dbReference type="Proteomes" id="UP001057520">
    <property type="component" value="Chromosome"/>
</dbReference>
<evidence type="ECO:0000313" key="6">
    <source>
        <dbReference type="Proteomes" id="UP001057520"/>
    </source>
</evidence>
<keyword evidence="4" id="KW-0732">Signal</keyword>
<dbReference type="SMART" id="SM00028">
    <property type="entry name" value="TPR"/>
    <property type="match status" value="3"/>
</dbReference>
<dbReference type="PANTHER" id="PTHR44858:SF1">
    <property type="entry name" value="UDP-N-ACETYLGLUCOSAMINE--PEPTIDE N-ACETYLGLUCOSAMINYLTRANSFERASE SPINDLY-RELATED"/>
    <property type="match status" value="1"/>
</dbReference>
<name>A0ABY4ZYN4_9CAUL</name>
<keyword evidence="6" id="KW-1185">Reference proteome</keyword>
<feature type="chain" id="PRO_5046093408" description="TPR repeat-containing protein" evidence="4">
    <location>
        <begin position="20"/>
        <end position="186"/>
    </location>
</feature>
<dbReference type="PANTHER" id="PTHR44858">
    <property type="entry name" value="TETRATRICOPEPTIDE REPEAT PROTEIN 6"/>
    <property type="match status" value="1"/>
</dbReference>
<evidence type="ECO:0000313" key="5">
    <source>
        <dbReference type="EMBL" id="USQ97744.1"/>
    </source>
</evidence>